<dbReference type="Proteomes" id="UP000662904">
    <property type="component" value="Chromosome"/>
</dbReference>
<evidence type="ECO:0000313" key="3">
    <source>
        <dbReference type="Proteomes" id="UP000662904"/>
    </source>
</evidence>
<gene>
    <name evidence="2" type="ORF">H0A61_01463</name>
</gene>
<accession>A0A8A0RMR5</accession>
<keyword evidence="3" id="KW-1185">Reference proteome</keyword>
<dbReference type="KEGG" id="kme:H0A61_01463"/>
<dbReference type="InterPro" id="IPR018711">
    <property type="entry name" value="NAGPA"/>
</dbReference>
<sequence>MNFKILLSILIITFNISIPLWGIQFSRMDVMTDCGPQSVYTMEVNPKNKYLKILPVLAHDEVFGFEEVSSMAGRKRAFAAVNGGFFKEYGQPVGMVMIDGRLITPPTGETPVLCITKNGNAFLRELNFHGYLKVNNSTITIDGLNRLQQQDEVVLFTRDFGYSTRAGLPTLNLIIQDGMVKEILDASEPIRIPADSMVLSFTGTARERLPQGIKEGDLAEFFYTVTPVSEPIKQAFEAGPWLVKDGKVIARDREIRVGVTNVPAPRTAVGIKGDGKVVFVVVDGRQSHSRGMTHKQLAEFLLNIGIVNGAALDGGGSSTMYYNGKVVNRPSLGRERKIGGSICILFTGKRK</sequence>
<dbReference type="PANTHER" id="PTHR40446:SF2">
    <property type="entry name" value="N-ACETYLGLUCOSAMINE-1-PHOSPHODIESTER ALPHA-N-ACETYLGLUCOSAMINIDASE"/>
    <property type="match status" value="1"/>
</dbReference>
<organism evidence="2 3">
    <name type="scientific">Koleobacter methoxysyntrophicus</name>
    <dbReference type="NCBI Taxonomy" id="2751313"/>
    <lineage>
        <taxon>Bacteria</taxon>
        <taxon>Bacillati</taxon>
        <taxon>Bacillota</taxon>
        <taxon>Clostridia</taxon>
        <taxon>Koleobacterales</taxon>
        <taxon>Koleobacteraceae</taxon>
        <taxon>Koleobacter</taxon>
    </lineage>
</organism>
<dbReference type="AlphaFoldDB" id="A0A8A0RMR5"/>
<evidence type="ECO:0000313" key="2">
    <source>
        <dbReference type="EMBL" id="QSQ09104.1"/>
    </source>
</evidence>
<proteinExistence type="predicted"/>
<evidence type="ECO:0000259" key="1">
    <source>
        <dbReference type="Pfam" id="PF09992"/>
    </source>
</evidence>
<name>A0A8A0RMR5_9FIRM</name>
<dbReference type="PANTHER" id="PTHR40446">
    <property type="entry name" value="N-ACETYLGLUCOSAMINE-1-PHOSPHODIESTER ALPHA-N-ACETYLGLUCOSAMINIDASE"/>
    <property type="match status" value="1"/>
</dbReference>
<feature type="domain" description="Phosphodiester glycosidase" evidence="1">
    <location>
        <begin position="212"/>
        <end position="344"/>
    </location>
</feature>
<dbReference type="Pfam" id="PF09992">
    <property type="entry name" value="NAGPA"/>
    <property type="match status" value="1"/>
</dbReference>
<reference evidence="2" key="1">
    <citation type="submission" date="2020-07" db="EMBL/GenBank/DDBJ databases">
        <title>Koleobacter methoxysyntrophicus gen. nov., sp. nov., a novel anaerobic bacterium isolated from deep subsurface oil field and proposal of Koleobacterales ord. nov. in the phylum Firmicutes.</title>
        <authorList>
            <person name="Sakamoto S."/>
            <person name="Tamaki H."/>
        </authorList>
    </citation>
    <scope>NUCLEOTIDE SEQUENCE</scope>
    <source>
        <strain evidence="2">NRmbB1</strain>
    </source>
</reference>
<dbReference type="EMBL" id="CP059066">
    <property type="protein sequence ID" value="QSQ09104.1"/>
    <property type="molecule type" value="Genomic_DNA"/>
</dbReference>
<protein>
    <recommendedName>
        <fullName evidence="1">Phosphodiester glycosidase domain-containing protein</fullName>
    </recommendedName>
</protein>